<dbReference type="OrthoDB" id="3527261at2759"/>
<dbReference type="AlphaFoldDB" id="R1FXX9"/>
<sequence length="139" mass="14452">MSALFSTDISARLGTLNKPPLLPLPALPNIVSEWASLIPLVCHLSGSRDDYHTAGDVALLGRVSLGLFPKLGALAGVARLLERTPAFLDQASTRGGSGAVVWDVRWGSAFPAANGAAADVVARYLWAACAVEQVGGEKD</sequence>
<dbReference type="eggNOG" id="ENOG502SMNG">
    <property type="taxonomic scope" value="Eukaryota"/>
</dbReference>
<gene>
    <name evidence="1" type="ORF">UCRNP2_9344</name>
</gene>
<accession>R1FXX9</accession>
<dbReference type="KEGG" id="npa:UCRNP2_9344"/>
<name>R1FXX9_BOTPV</name>
<evidence type="ECO:0000313" key="1">
    <source>
        <dbReference type="EMBL" id="EOD43970.1"/>
    </source>
</evidence>
<protein>
    <submittedName>
        <fullName evidence="1">Uncharacterized protein</fullName>
    </submittedName>
</protein>
<dbReference type="EMBL" id="KB916773">
    <property type="protein sequence ID" value="EOD43970.1"/>
    <property type="molecule type" value="Genomic_DNA"/>
</dbReference>
<reference evidence="2" key="1">
    <citation type="journal article" date="2013" name="Genome Announc.">
        <title>Draft genome sequence of Neofusicoccum parvum isolate UCR-NP2, a fungal vascular pathogen associated with grapevine cankers.</title>
        <authorList>
            <person name="Blanco-Ulate B."/>
            <person name="Rolshausen P."/>
            <person name="Cantu D."/>
        </authorList>
    </citation>
    <scope>NUCLEOTIDE SEQUENCE [LARGE SCALE GENOMIC DNA]</scope>
    <source>
        <strain evidence="2">UCR-NP2</strain>
    </source>
</reference>
<proteinExistence type="predicted"/>
<dbReference type="Proteomes" id="UP000013521">
    <property type="component" value="Unassembled WGS sequence"/>
</dbReference>
<organism evidence="1 2">
    <name type="scientific">Botryosphaeria parva (strain UCR-NP2)</name>
    <name type="common">Grapevine canker fungus</name>
    <name type="synonym">Neofusicoccum parvum</name>
    <dbReference type="NCBI Taxonomy" id="1287680"/>
    <lineage>
        <taxon>Eukaryota</taxon>
        <taxon>Fungi</taxon>
        <taxon>Dikarya</taxon>
        <taxon>Ascomycota</taxon>
        <taxon>Pezizomycotina</taxon>
        <taxon>Dothideomycetes</taxon>
        <taxon>Dothideomycetes incertae sedis</taxon>
        <taxon>Botryosphaeriales</taxon>
        <taxon>Botryosphaeriaceae</taxon>
        <taxon>Neofusicoccum</taxon>
    </lineage>
</organism>
<dbReference type="HOGENOM" id="CLU_1844791_0_0_1"/>
<evidence type="ECO:0000313" key="2">
    <source>
        <dbReference type="Proteomes" id="UP000013521"/>
    </source>
</evidence>